<dbReference type="EMBL" id="CP042467">
    <property type="protein sequence ID" value="QED29609.1"/>
    <property type="molecule type" value="Genomic_DNA"/>
</dbReference>
<protein>
    <submittedName>
        <fullName evidence="2">Uncharacterized protein</fullName>
    </submittedName>
</protein>
<proteinExistence type="predicted"/>
<dbReference type="KEGG" id="bbae:FRD01_20695"/>
<dbReference type="OrthoDB" id="5511831at2"/>
<dbReference type="AlphaFoldDB" id="A0A5B8Y1R4"/>
<evidence type="ECO:0000256" key="1">
    <source>
        <dbReference type="SAM" id="MobiDB-lite"/>
    </source>
</evidence>
<accession>A0A5B8Y1R4</accession>
<reference evidence="2 3" key="1">
    <citation type="submission" date="2019-08" db="EMBL/GenBank/DDBJ databases">
        <authorList>
            <person name="Liang Q."/>
        </authorList>
    </citation>
    <scope>NUCLEOTIDE SEQUENCE [LARGE SCALE GENOMIC DNA]</scope>
    <source>
        <strain evidence="2 3">V1718</strain>
    </source>
</reference>
<dbReference type="RefSeq" id="WP_146962842.1">
    <property type="nucleotide sequence ID" value="NZ_CP042467.1"/>
</dbReference>
<gene>
    <name evidence="2" type="ORF">FRD01_20695</name>
</gene>
<sequence length="182" mass="20102">MDREVAERVSSALAVVAALCVGLFLGGKYCAEVPPVVEPAPEVAPEKVCPEPAPCLDDVDMDPPDAPAPAPEEEMPEPKTPARRELPEAPPVLEPKLKQRLLAFVRDNASELKPCREPQGAVRLGVLLDVQPDGRVKRVSFQAGKDELEPQTLECLRTRILEWEVPEEFFSEDQRVMFSLIL</sequence>
<feature type="region of interest" description="Disordered" evidence="1">
    <location>
        <begin position="51"/>
        <end position="91"/>
    </location>
</feature>
<keyword evidence="3" id="KW-1185">Reference proteome</keyword>
<feature type="compositionally biased region" description="Basic and acidic residues" evidence="1">
    <location>
        <begin position="76"/>
        <end position="87"/>
    </location>
</feature>
<name>A0A5B8Y1R4_9DELT</name>
<dbReference type="Proteomes" id="UP000321595">
    <property type="component" value="Chromosome"/>
</dbReference>
<organism evidence="2 3">
    <name type="scientific">Microvenator marinus</name>
    <dbReference type="NCBI Taxonomy" id="2600177"/>
    <lineage>
        <taxon>Bacteria</taxon>
        <taxon>Deltaproteobacteria</taxon>
        <taxon>Bradymonadales</taxon>
        <taxon>Microvenatoraceae</taxon>
        <taxon>Microvenator</taxon>
    </lineage>
</organism>
<evidence type="ECO:0000313" key="2">
    <source>
        <dbReference type="EMBL" id="QED29609.1"/>
    </source>
</evidence>
<evidence type="ECO:0000313" key="3">
    <source>
        <dbReference type="Proteomes" id="UP000321595"/>
    </source>
</evidence>